<reference evidence="1" key="1">
    <citation type="journal article" date="2020" name="New Phytol.">
        <title>Comparative genomics reveals dynamic genome evolution in host specialist ectomycorrhizal fungi.</title>
        <authorList>
            <person name="Lofgren L.A."/>
            <person name="Nguyen N.H."/>
            <person name="Vilgalys R."/>
            <person name="Ruytinx J."/>
            <person name="Liao H.L."/>
            <person name="Branco S."/>
            <person name="Kuo A."/>
            <person name="LaButti K."/>
            <person name="Lipzen A."/>
            <person name="Andreopoulos W."/>
            <person name="Pangilinan J."/>
            <person name="Riley R."/>
            <person name="Hundley H."/>
            <person name="Na H."/>
            <person name="Barry K."/>
            <person name="Grigoriev I.V."/>
            <person name="Stajich J.E."/>
            <person name="Kennedy P.G."/>
        </authorList>
    </citation>
    <scope>NUCLEOTIDE SEQUENCE</scope>
    <source>
        <strain evidence="1">S12</strain>
    </source>
</reference>
<proteinExistence type="predicted"/>
<dbReference type="Proteomes" id="UP000719766">
    <property type="component" value="Unassembled WGS sequence"/>
</dbReference>
<accession>A0A9P7E3J4</accession>
<name>A0A9P7E3J4_9AGAM</name>
<evidence type="ECO:0000313" key="2">
    <source>
        <dbReference type="Proteomes" id="UP000719766"/>
    </source>
</evidence>
<evidence type="ECO:0000313" key="1">
    <source>
        <dbReference type="EMBL" id="KAG1810284.1"/>
    </source>
</evidence>
<keyword evidence="2" id="KW-1185">Reference proteome</keyword>
<dbReference type="AlphaFoldDB" id="A0A9P7E3J4"/>
<dbReference type="EMBL" id="JABBWE010000001">
    <property type="protein sequence ID" value="KAG1810284.1"/>
    <property type="molecule type" value="Genomic_DNA"/>
</dbReference>
<dbReference type="RefSeq" id="XP_041167949.1">
    <property type="nucleotide sequence ID" value="XM_041305495.1"/>
</dbReference>
<protein>
    <submittedName>
        <fullName evidence="1">Uncharacterized protein</fullName>
    </submittedName>
</protein>
<dbReference type="GeneID" id="64599259"/>
<sequence length="511" mass="56639">MPPVRPRVQCSEQLKMLLQRLTNTPMAIQMQPAHGTRERGTITHGTRGHGVAATSASAATSYGDAPTSGISKIRWETPNCNQMSAFVTYLSTHPANHQILFYKGKKFHPSDDSLPSGSDKGKIHAVIAKHIFKKDEMYQLMYAEDQTKFTQAVGNCLTYLKGKYKTHCARFKQTGTGVNPEEPGAAVNLLVQVLSDFPWYEDLDDIWRDNSAYAAKTFLAKEKEKPLPLPINDPDDPMIIIDNAPNTHDVEDKHIDSAEDHPPAVNDYLPHDTMDPVIDSFTMGEELNYDEQDITMQEDQGKVECEEALTIQQSLSNKCLLSSPSPPHMHTCNHSSLGTFKTHADCVMGHGLMRSPKPPSSVALSSMKTMICSTSLGLSTPSSSSHQQTILNNSGAKKSHLGKNIGSKVRSVCEKVKTLTNNMLYIYTVKAATFEYKITKVNALCQKYDLDFQCKKAQLKYNKAVIVHQCCQESKTFDLQVLEAQAKVHAERKAALQLKIELLKLKGGVAD</sequence>
<gene>
    <name evidence="1" type="ORF">HD556DRAFT_1435996</name>
</gene>
<dbReference type="OrthoDB" id="2678246at2759"/>
<comment type="caution">
    <text evidence="1">The sequence shown here is derived from an EMBL/GenBank/DDBJ whole genome shotgun (WGS) entry which is preliminary data.</text>
</comment>
<organism evidence="1 2">
    <name type="scientific">Suillus plorans</name>
    <dbReference type="NCBI Taxonomy" id="116603"/>
    <lineage>
        <taxon>Eukaryota</taxon>
        <taxon>Fungi</taxon>
        <taxon>Dikarya</taxon>
        <taxon>Basidiomycota</taxon>
        <taxon>Agaricomycotina</taxon>
        <taxon>Agaricomycetes</taxon>
        <taxon>Agaricomycetidae</taxon>
        <taxon>Boletales</taxon>
        <taxon>Suillineae</taxon>
        <taxon>Suillaceae</taxon>
        <taxon>Suillus</taxon>
    </lineage>
</organism>